<feature type="coiled-coil region" evidence="1">
    <location>
        <begin position="253"/>
        <end position="308"/>
    </location>
</feature>
<proteinExistence type="predicted"/>
<keyword evidence="1" id="KW-0175">Coiled coil</keyword>
<accession>A0A1S9UIV7</accession>
<dbReference type="EMBL" id="MUAL01000048">
    <property type="protein sequence ID" value="OOR22145.1"/>
    <property type="molecule type" value="Genomic_DNA"/>
</dbReference>
<organism evidence="2 3">
    <name type="scientific">Bacillus cereus</name>
    <dbReference type="NCBI Taxonomy" id="1396"/>
    <lineage>
        <taxon>Bacteria</taxon>
        <taxon>Bacillati</taxon>
        <taxon>Bacillota</taxon>
        <taxon>Bacilli</taxon>
        <taxon>Bacillales</taxon>
        <taxon>Bacillaceae</taxon>
        <taxon>Bacillus</taxon>
        <taxon>Bacillus cereus group</taxon>
    </lineage>
</organism>
<evidence type="ECO:0000313" key="3">
    <source>
        <dbReference type="Proteomes" id="UP000191124"/>
    </source>
</evidence>
<comment type="caution">
    <text evidence="2">The sequence shown here is derived from an EMBL/GenBank/DDBJ whole genome shotgun (WGS) entry which is preliminary data.</text>
</comment>
<dbReference type="Pfam" id="PF19786">
    <property type="entry name" value="DUF6270"/>
    <property type="match status" value="1"/>
</dbReference>
<gene>
    <name evidence="2" type="ORF">BW892_20310</name>
</gene>
<reference evidence="2 3" key="1">
    <citation type="submission" date="2017-01" db="EMBL/GenBank/DDBJ databases">
        <title>Bacillus cereus isolates.</title>
        <authorList>
            <person name="Beno S.M."/>
        </authorList>
    </citation>
    <scope>NUCLEOTIDE SEQUENCE [LARGE SCALE GENOMIC DNA]</scope>
    <source>
        <strain evidence="2 3">FSL M7-1219</strain>
    </source>
</reference>
<dbReference type="AlphaFoldDB" id="A0A1S9UIV7"/>
<dbReference type="Proteomes" id="UP000191124">
    <property type="component" value="Unassembled WGS sequence"/>
</dbReference>
<protein>
    <submittedName>
        <fullName evidence="2">Uncharacterized protein</fullName>
    </submittedName>
</protein>
<name>A0A1S9UIV7_BACCE</name>
<dbReference type="InterPro" id="IPR046237">
    <property type="entry name" value="DUF6270"/>
</dbReference>
<evidence type="ECO:0000313" key="2">
    <source>
        <dbReference type="EMBL" id="OOR22145.1"/>
    </source>
</evidence>
<evidence type="ECO:0000256" key="1">
    <source>
        <dbReference type="SAM" id="Coils"/>
    </source>
</evidence>
<dbReference type="RefSeq" id="WP_078181380.1">
    <property type="nucleotide sequence ID" value="NZ_MUAL01000048.1"/>
</dbReference>
<sequence length="325" mass="38870">MTKKIAILGSCVSRDNFNSLFNPNYKLFFEVNAYHHQSSILSLMSEPLPFEEDEQILKLGDFGKWHLKTELNKEFLNHLANKKQDYLIIDFFGDIYYETLVLDESNYLTENPKFANVPFLKKYTNKISIQNNKELYLRLWKEKIDSFFSLLKEKTPQTKIILNKTRLLDTFKNGKSLTEYRKTLNAKIVNVNELNNLWDILDKYVVDKYDVTLFDMTQKEYHLSETHPWKSFYVHYTMDFYDDFFHKLLKFDVNQLQIEMEHTKKKVENMVHEIETSKRTISLATNQINDLNQNNLDLISKVNVMENENFIGFIKRKRAFKKEDK</sequence>